<keyword evidence="2 7" id="KW-0812">Transmembrane</keyword>
<feature type="transmembrane region" description="Helical" evidence="7">
    <location>
        <begin position="55"/>
        <end position="75"/>
    </location>
</feature>
<evidence type="ECO:0000256" key="4">
    <source>
        <dbReference type="ARBA" id="ARBA00023034"/>
    </source>
</evidence>
<dbReference type="GO" id="GO:0005829">
    <property type="term" value="C:cytosol"/>
    <property type="evidence" value="ECO:0007669"/>
    <property type="project" value="GOC"/>
</dbReference>
<evidence type="ECO:0000256" key="1">
    <source>
        <dbReference type="ARBA" id="ARBA00004653"/>
    </source>
</evidence>
<protein>
    <submittedName>
        <fullName evidence="10">Vesicle transport protein GOT1B</fullName>
    </submittedName>
</protein>
<dbReference type="GO" id="GO:0005783">
    <property type="term" value="C:endoplasmic reticulum"/>
    <property type="evidence" value="ECO:0007669"/>
    <property type="project" value="TreeGrafter"/>
</dbReference>
<dbReference type="GO" id="GO:0042147">
    <property type="term" value="P:retrograde transport, endosome to Golgi"/>
    <property type="evidence" value="ECO:0007669"/>
    <property type="project" value="InterPro"/>
</dbReference>
<reference evidence="8 9" key="2">
    <citation type="submission" date="2018-11" db="EMBL/GenBank/DDBJ databases">
        <authorList>
            <consortium name="Pathogen Informatics"/>
        </authorList>
    </citation>
    <scope>NUCLEOTIDE SEQUENCE [LARGE SCALE GENOMIC DNA]</scope>
</reference>
<dbReference type="EMBL" id="UZAE01000036">
    <property type="protein sequence ID" value="VDN96033.1"/>
    <property type="molecule type" value="Genomic_DNA"/>
</dbReference>
<keyword evidence="5 7" id="KW-0472">Membrane</keyword>
<accession>A0A0R3T061</accession>
<name>A0A0R3T061_RODNA</name>
<evidence type="ECO:0000313" key="9">
    <source>
        <dbReference type="Proteomes" id="UP000278807"/>
    </source>
</evidence>
<dbReference type="InterPro" id="IPR007305">
    <property type="entry name" value="Vesicle_transpt_Got1/SFT2"/>
</dbReference>
<evidence type="ECO:0000256" key="2">
    <source>
        <dbReference type="ARBA" id="ARBA00022692"/>
    </source>
</evidence>
<evidence type="ECO:0000313" key="8">
    <source>
        <dbReference type="EMBL" id="VDN96033.1"/>
    </source>
</evidence>
<gene>
    <name evidence="8" type="ORF">HNAJ_LOCUS174</name>
</gene>
<evidence type="ECO:0000313" key="10">
    <source>
        <dbReference type="WBParaSite" id="HNAJ_0000017301-mRNA-1"/>
    </source>
</evidence>
<organism evidence="10">
    <name type="scientific">Rodentolepis nana</name>
    <name type="common">Dwarf tapeworm</name>
    <name type="synonym">Hymenolepis nana</name>
    <dbReference type="NCBI Taxonomy" id="102285"/>
    <lineage>
        <taxon>Eukaryota</taxon>
        <taxon>Metazoa</taxon>
        <taxon>Spiralia</taxon>
        <taxon>Lophotrochozoa</taxon>
        <taxon>Platyhelminthes</taxon>
        <taxon>Cestoda</taxon>
        <taxon>Eucestoda</taxon>
        <taxon>Cyclophyllidea</taxon>
        <taxon>Hymenolepididae</taxon>
        <taxon>Rodentolepis</taxon>
    </lineage>
</organism>
<keyword evidence="4" id="KW-0333">Golgi apparatus</keyword>
<dbReference type="InterPro" id="IPR045176">
    <property type="entry name" value="Got1"/>
</dbReference>
<dbReference type="GO" id="GO:0000139">
    <property type="term" value="C:Golgi membrane"/>
    <property type="evidence" value="ECO:0007669"/>
    <property type="project" value="UniProtKB-SubCell"/>
</dbReference>
<dbReference type="AlphaFoldDB" id="A0A0R3T061"/>
<comment type="similarity">
    <text evidence="6">Belongs to the GOT1 family.</text>
</comment>
<dbReference type="STRING" id="102285.A0A0R3T061"/>
<evidence type="ECO:0000256" key="3">
    <source>
        <dbReference type="ARBA" id="ARBA00022989"/>
    </source>
</evidence>
<comment type="subcellular location">
    <subcellularLocation>
        <location evidence="1">Golgi apparatus membrane</location>
        <topology evidence="1">Multi-pass membrane protein</topology>
    </subcellularLocation>
</comment>
<reference evidence="10" key="1">
    <citation type="submission" date="2017-02" db="UniProtKB">
        <authorList>
            <consortium name="WormBaseParasite"/>
        </authorList>
    </citation>
    <scope>IDENTIFICATION</scope>
</reference>
<dbReference type="WBParaSite" id="HNAJ_0000017301-mRNA-1">
    <property type="protein sequence ID" value="HNAJ_0000017301-mRNA-1"/>
    <property type="gene ID" value="HNAJ_0000017301"/>
</dbReference>
<dbReference type="Proteomes" id="UP000278807">
    <property type="component" value="Unassembled WGS sequence"/>
</dbReference>
<dbReference type="PANTHER" id="PTHR21493:SF9">
    <property type="entry name" value="GOLGI TRANSPORT PROTEIN 1-RELATED"/>
    <property type="match status" value="1"/>
</dbReference>
<feature type="transmembrane region" description="Helical" evidence="7">
    <location>
        <begin position="87"/>
        <end position="107"/>
    </location>
</feature>
<keyword evidence="9" id="KW-1185">Reference proteome</keyword>
<sequence length="137" mass="15510">MTLGIAFFGLGILLFFDAGLLALGNILFVFGLGLFIGADRVMRFFFQKHKLKGSAFFFGGIIVVLIGFPLIGTLIELYGSFCLFGGLVPVTIQFLQNVPVIGWILYLPGINRVRLYFYLFQHFRSKTHQLRTYNVLF</sequence>
<evidence type="ECO:0000256" key="6">
    <source>
        <dbReference type="ARBA" id="ARBA00025799"/>
    </source>
</evidence>
<feature type="transmembrane region" description="Helical" evidence="7">
    <location>
        <begin position="6"/>
        <end position="35"/>
    </location>
</feature>
<evidence type="ECO:0000256" key="7">
    <source>
        <dbReference type="SAM" id="Phobius"/>
    </source>
</evidence>
<evidence type="ECO:0000256" key="5">
    <source>
        <dbReference type="ARBA" id="ARBA00023136"/>
    </source>
</evidence>
<dbReference type="GO" id="GO:0006888">
    <property type="term" value="P:endoplasmic reticulum to Golgi vesicle-mediated transport"/>
    <property type="evidence" value="ECO:0007669"/>
    <property type="project" value="InterPro"/>
</dbReference>
<dbReference type="Pfam" id="PF04178">
    <property type="entry name" value="Got1"/>
    <property type="match status" value="1"/>
</dbReference>
<dbReference type="OrthoDB" id="204784at2759"/>
<keyword evidence="3 7" id="KW-1133">Transmembrane helix</keyword>
<proteinExistence type="inferred from homology"/>
<dbReference type="PANTHER" id="PTHR21493">
    <property type="entry name" value="CGI-141-RELATED/LIPASE CONTAINING PROTEIN"/>
    <property type="match status" value="1"/>
</dbReference>